<proteinExistence type="predicted"/>
<sequence>MDETNNQDLRLQALKCIGYVLSTKSQSDVMNILNNVVSHHLRGMENENAVLSQSKIEEIKFQISIFMCLFSSLNSKEAGRSEESPIVLIFRQVFPVFRNFLELNELPIAVGDKVCDAVRSAVSNFPAEHLPEMLPMVSQLLSRALFTNPSAGCTLAKAVVLARFTSFAIFCSFAFIFQVDWSAGIRAQRIYYSTTVCVHSGMVGVVCAKFAISICGGVVIVDISGR</sequence>
<reference evidence="2 3" key="1">
    <citation type="submission" date="2018-11" db="EMBL/GenBank/DDBJ databases">
        <authorList>
            <consortium name="Pathogen Informatics"/>
        </authorList>
    </citation>
    <scope>NUCLEOTIDE SEQUENCE [LARGE SCALE GENOMIC DNA]</scope>
</reference>
<keyword evidence="1" id="KW-0812">Transmembrane</keyword>
<organism evidence="2 3">
    <name type="scientific">Cylicostephanus goldi</name>
    <name type="common">Nematode worm</name>
    <dbReference type="NCBI Taxonomy" id="71465"/>
    <lineage>
        <taxon>Eukaryota</taxon>
        <taxon>Metazoa</taxon>
        <taxon>Ecdysozoa</taxon>
        <taxon>Nematoda</taxon>
        <taxon>Chromadorea</taxon>
        <taxon>Rhabditida</taxon>
        <taxon>Rhabditina</taxon>
        <taxon>Rhabditomorpha</taxon>
        <taxon>Strongyloidea</taxon>
        <taxon>Strongylidae</taxon>
        <taxon>Cylicostephanus</taxon>
    </lineage>
</organism>
<evidence type="ECO:0000256" key="1">
    <source>
        <dbReference type="SAM" id="Phobius"/>
    </source>
</evidence>
<dbReference type="OrthoDB" id="2016913at2759"/>
<dbReference type="InterPro" id="IPR011989">
    <property type="entry name" value="ARM-like"/>
</dbReference>
<evidence type="ECO:0008006" key="4">
    <source>
        <dbReference type="Google" id="ProtNLM"/>
    </source>
</evidence>
<gene>
    <name evidence="2" type="ORF">CGOC_LOCUS6742</name>
</gene>
<keyword evidence="1" id="KW-1133">Transmembrane helix</keyword>
<dbReference type="Gene3D" id="1.25.10.10">
    <property type="entry name" value="Leucine-rich Repeat Variant"/>
    <property type="match status" value="1"/>
</dbReference>
<keyword evidence="3" id="KW-1185">Reference proteome</keyword>
<protein>
    <recommendedName>
        <fullName evidence="4">MMS19 nucleotide excision repair protein</fullName>
    </recommendedName>
</protein>
<dbReference type="InterPro" id="IPR016024">
    <property type="entry name" value="ARM-type_fold"/>
</dbReference>
<dbReference type="SUPFAM" id="SSF48371">
    <property type="entry name" value="ARM repeat"/>
    <property type="match status" value="1"/>
</dbReference>
<feature type="transmembrane region" description="Helical" evidence="1">
    <location>
        <begin position="160"/>
        <end position="179"/>
    </location>
</feature>
<keyword evidence="1" id="KW-0472">Membrane</keyword>
<accession>A0A3P6SNS9</accession>
<evidence type="ECO:0000313" key="3">
    <source>
        <dbReference type="Proteomes" id="UP000271889"/>
    </source>
</evidence>
<dbReference type="AlphaFoldDB" id="A0A3P6SNS9"/>
<name>A0A3P6SNS9_CYLGO</name>
<dbReference type="EMBL" id="UYRV01022469">
    <property type="protein sequence ID" value="VDK71563.1"/>
    <property type="molecule type" value="Genomic_DNA"/>
</dbReference>
<dbReference type="Proteomes" id="UP000271889">
    <property type="component" value="Unassembled WGS sequence"/>
</dbReference>
<feature type="transmembrane region" description="Helical" evidence="1">
    <location>
        <begin position="199"/>
        <end position="221"/>
    </location>
</feature>
<evidence type="ECO:0000313" key="2">
    <source>
        <dbReference type="EMBL" id="VDK71563.1"/>
    </source>
</evidence>